<protein>
    <recommendedName>
        <fullName evidence="1">BioF2-like acetyltransferase domain-containing protein</fullName>
    </recommendedName>
</protein>
<evidence type="ECO:0000313" key="3">
    <source>
        <dbReference type="Proteomes" id="UP000178797"/>
    </source>
</evidence>
<dbReference type="InterPro" id="IPR016181">
    <property type="entry name" value="Acyl_CoA_acyltransferase"/>
</dbReference>
<evidence type="ECO:0000313" key="2">
    <source>
        <dbReference type="EMBL" id="OGL46124.1"/>
    </source>
</evidence>
<dbReference type="AlphaFoldDB" id="A0A1F7RYR9"/>
<dbReference type="InterPro" id="IPR038740">
    <property type="entry name" value="BioF2-like_GNAT_dom"/>
</dbReference>
<feature type="domain" description="BioF2-like acetyltransferase" evidence="1">
    <location>
        <begin position="228"/>
        <end position="297"/>
    </location>
</feature>
<accession>A0A1F7RYR9</accession>
<organism evidence="2 3">
    <name type="scientific">Candidatus Schekmanbacteria bacterium RBG_16_38_10</name>
    <dbReference type="NCBI Taxonomy" id="1817879"/>
    <lineage>
        <taxon>Bacteria</taxon>
        <taxon>Candidatus Schekmaniibacteriota</taxon>
    </lineage>
</organism>
<dbReference type="EMBL" id="MGDE01000104">
    <property type="protein sequence ID" value="OGL46124.1"/>
    <property type="molecule type" value="Genomic_DNA"/>
</dbReference>
<name>A0A1F7RYR9_9BACT</name>
<dbReference type="Gene3D" id="3.40.630.30">
    <property type="match status" value="1"/>
</dbReference>
<proteinExistence type="predicted"/>
<gene>
    <name evidence="2" type="ORF">A2W05_09720</name>
</gene>
<dbReference type="SUPFAM" id="SSF55729">
    <property type="entry name" value="Acyl-CoA N-acyltransferases (Nat)"/>
    <property type="match status" value="1"/>
</dbReference>
<reference evidence="2 3" key="1">
    <citation type="journal article" date="2016" name="Nat. Commun.">
        <title>Thousands of microbial genomes shed light on interconnected biogeochemical processes in an aquifer system.</title>
        <authorList>
            <person name="Anantharaman K."/>
            <person name="Brown C.T."/>
            <person name="Hug L.A."/>
            <person name="Sharon I."/>
            <person name="Castelle C.J."/>
            <person name="Probst A.J."/>
            <person name="Thomas B.C."/>
            <person name="Singh A."/>
            <person name="Wilkins M.J."/>
            <person name="Karaoz U."/>
            <person name="Brodie E.L."/>
            <person name="Williams K.H."/>
            <person name="Hubbard S.S."/>
            <person name="Banfield J.F."/>
        </authorList>
    </citation>
    <scope>NUCLEOTIDE SEQUENCE [LARGE SCALE GENOMIC DNA]</scope>
</reference>
<dbReference type="Pfam" id="PF13480">
    <property type="entry name" value="Acetyltransf_6"/>
    <property type="match status" value="1"/>
</dbReference>
<comment type="caution">
    <text evidence="2">The sequence shown here is derived from an EMBL/GenBank/DDBJ whole genome shotgun (WGS) entry which is preliminary data.</text>
</comment>
<dbReference type="Proteomes" id="UP000178797">
    <property type="component" value="Unassembled WGS sequence"/>
</dbReference>
<sequence length="335" mass="38830">MKAIHVWDNSFDKYWVNGLAKISGATPMYSLGVRQFDHEIFSSILKQDDSFVVLSDSGEILALVPLYCFKDDMGLLEYRYAGEYLRAPLIDGFPSSKRYEKIQKFVFSYIEDLAREKKVISHKTMVEAVELIEGRYYYNYLTDFGYNDESSVCQLIDSSKDIDYLWADIRKSYRPLINRAEKNFSCEIVSFDNYSFDKCEEYRKLHFKATGRQTRDLKSFYLMYDMVKNKQAFISFVIEKDDQIVASHFFYVLGAYCLYASSAIDPDMPHDCGIGHFGMWQGIKTAHDMGCSFIDMGQLRLTSNPSDKEMNIALFKKGFGGRTVTVFRGTKTFFK</sequence>
<evidence type="ECO:0000259" key="1">
    <source>
        <dbReference type="Pfam" id="PF13480"/>
    </source>
</evidence>